<gene>
    <name evidence="5" type="ORF">SAMN05421780_111126</name>
</gene>
<feature type="compositionally biased region" description="Basic and acidic residues" evidence="4">
    <location>
        <begin position="432"/>
        <end position="445"/>
    </location>
</feature>
<dbReference type="InterPro" id="IPR011990">
    <property type="entry name" value="TPR-like_helical_dom_sf"/>
</dbReference>
<dbReference type="Pfam" id="PF13424">
    <property type="entry name" value="TPR_12"/>
    <property type="match status" value="1"/>
</dbReference>
<dbReference type="OrthoDB" id="1522549at2"/>
<dbReference type="Gene3D" id="1.25.40.10">
    <property type="entry name" value="Tetratricopeptide repeat domain"/>
    <property type="match status" value="3"/>
</dbReference>
<keyword evidence="1" id="KW-0677">Repeat</keyword>
<feature type="region of interest" description="Disordered" evidence="4">
    <location>
        <begin position="432"/>
        <end position="476"/>
    </location>
</feature>
<dbReference type="AlphaFoldDB" id="A0A1I1MVC2"/>
<dbReference type="PROSITE" id="PS51257">
    <property type="entry name" value="PROKAR_LIPOPROTEIN"/>
    <property type="match status" value="1"/>
</dbReference>
<organism evidence="5 6">
    <name type="scientific">Flexibacter flexilis DSM 6793</name>
    <dbReference type="NCBI Taxonomy" id="927664"/>
    <lineage>
        <taxon>Bacteria</taxon>
        <taxon>Pseudomonadati</taxon>
        <taxon>Bacteroidota</taxon>
        <taxon>Cytophagia</taxon>
        <taxon>Cytophagales</taxon>
        <taxon>Flexibacteraceae</taxon>
        <taxon>Flexibacter</taxon>
    </lineage>
</organism>
<name>A0A1I1MVC2_9BACT</name>
<dbReference type="PANTHER" id="PTHR45586:SF1">
    <property type="entry name" value="LIPOPOLYSACCHARIDE ASSEMBLY PROTEIN B"/>
    <property type="match status" value="1"/>
</dbReference>
<dbReference type="SUPFAM" id="SSF81901">
    <property type="entry name" value="HCP-like"/>
    <property type="match status" value="1"/>
</dbReference>
<dbReference type="PROSITE" id="PS50005">
    <property type="entry name" value="TPR"/>
    <property type="match status" value="2"/>
</dbReference>
<dbReference type="PANTHER" id="PTHR45586">
    <property type="entry name" value="TPR REPEAT-CONTAINING PROTEIN PA4667"/>
    <property type="match status" value="1"/>
</dbReference>
<evidence type="ECO:0000313" key="5">
    <source>
        <dbReference type="EMBL" id="SFC89309.1"/>
    </source>
</evidence>
<dbReference type="STRING" id="927664.SAMN05421780_111126"/>
<evidence type="ECO:0000256" key="4">
    <source>
        <dbReference type="SAM" id="MobiDB-lite"/>
    </source>
</evidence>
<evidence type="ECO:0000256" key="2">
    <source>
        <dbReference type="ARBA" id="ARBA00022803"/>
    </source>
</evidence>
<feature type="compositionally biased region" description="Low complexity" evidence="4">
    <location>
        <begin position="461"/>
        <end position="471"/>
    </location>
</feature>
<evidence type="ECO:0000313" key="6">
    <source>
        <dbReference type="Proteomes" id="UP000199514"/>
    </source>
</evidence>
<dbReference type="RefSeq" id="WP_091515851.1">
    <property type="nucleotide sequence ID" value="NZ_FOLE01000011.1"/>
</dbReference>
<protein>
    <submittedName>
        <fullName evidence="5">Tetratricopeptide repeat-containing protein</fullName>
    </submittedName>
</protein>
<dbReference type="EMBL" id="FOLE01000011">
    <property type="protein sequence ID" value="SFC89309.1"/>
    <property type="molecule type" value="Genomic_DNA"/>
</dbReference>
<proteinExistence type="predicted"/>
<keyword evidence="6" id="KW-1185">Reference proteome</keyword>
<reference evidence="5 6" key="1">
    <citation type="submission" date="2016-10" db="EMBL/GenBank/DDBJ databases">
        <authorList>
            <person name="de Groot N.N."/>
        </authorList>
    </citation>
    <scope>NUCLEOTIDE SEQUENCE [LARGE SCALE GENOMIC DNA]</scope>
    <source>
        <strain evidence="5 6">DSM 6793</strain>
    </source>
</reference>
<dbReference type="InterPro" id="IPR051012">
    <property type="entry name" value="CellSynth/LPSAsmb/PSIAsmb"/>
</dbReference>
<keyword evidence="2 3" id="KW-0802">TPR repeat</keyword>
<feature type="repeat" description="TPR" evidence="3">
    <location>
        <begin position="227"/>
        <end position="260"/>
    </location>
</feature>
<dbReference type="InterPro" id="IPR019734">
    <property type="entry name" value="TPR_rpt"/>
</dbReference>
<evidence type="ECO:0000256" key="1">
    <source>
        <dbReference type="ARBA" id="ARBA00022737"/>
    </source>
</evidence>
<dbReference type="SMART" id="SM00028">
    <property type="entry name" value="TPR"/>
    <property type="match status" value="4"/>
</dbReference>
<feature type="region of interest" description="Disordered" evidence="4">
    <location>
        <begin position="499"/>
        <end position="564"/>
    </location>
</feature>
<evidence type="ECO:0000256" key="3">
    <source>
        <dbReference type="PROSITE-ProRule" id="PRU00339"/>
    </source>
</evidence>
<feature type="compositionally biased region" description="Basic and acidic residues" evidence="4">
    <location>
        <begin position="528"/>
        <end position="553"/>
    </location>
</feature>
<dbReference type="Pfam" id="PF13174">
    <property type="entry name" value="TPR_6"/>
    <property type="match status" value="1"/>
</dbReference>
<sequence>MINNRFSKDSLVIRKIFVLAFLGLVACSSEKNTPTSRAYHNVLAKYNGYFLAREKTKEVENNIVKAHKENYNRILEIYQPISAATETSIKPLTEEIVKKASIPVQRHKYSKWVDDSYLLIGRARYYQADWENATTTYRYVYGKAKGKDEKSSALIWLLRTYVSAGEPKMASIARSVLEKEAPTFSKANTRDYHLTMAFYHYKLREYKEVAENLDKALPLMRRGEARARLYYALGQIRQKQHADSAAYKSFRAVLKNNPSYELSFYTKLNLAQVTSVSDEKGKKRIRKYFKKMLKDEKNEEYRDRVYYEMASFELKQGNVPKAIEYYQTSLRQKTTNPNQKAYSYLRLGEIFYDKLHRYPQAKEYYDSTITAPLDTNEENYAAILKRQKVLGDFVREYTIVQREDSLQRLAAMDTATLYATIDKMVAGDIARDKEDARRKEREARKAASGGGNGSSMFDNKNGLGFNSSSDDGNSDTKWALSNPAAISAGRAAFLQKWGNRPLQDNWRRSKKDSAPMQEENNPSANATEEPKDSPTDTANKSEKATEKTDDGKGKTTKAAAPERNRSAYLKDIPFTAQALAASNEKLRPALYNLGKIYRQKLEEPDNAATTFEHFVEKFYEDEKTPEVLYFLYLIYKEKGMAEKQEVCKQKLLKDFPKSDYAGLLRNPNYLVEKKAQEAQAEKDYAVAYELYEQNRMAEAEIAVNKLRDNYPETVIMDKIVLLQTLIAGHTLAPSDYVTRINEFMKNYPKSKLIPLAQEMNAVAVRVASGQSAVTSISEATSTSNEPSTSLSPYKLDLEKPHYFLVILPVGKIRNTEAMEKISEFNSIYYPERTFTVNDMLINDKYFMVRVWDLPTKIQALNYLKKQKSEKGALSEDYPKLEKHYLLMTADNLKIFYKSKNIKEYEDFFNKHYNLNFE</sequence>
<dbReference type="Proteomes" id="UP000199514">
    <property type="component" value="Unassembled WGS sequence"/>
</dbReference>
<feature type="repeat" description="TPR" evidence="3">
    <location>
        <begin position="303"/>
        <end position="336"/>
    </location>
</feature>
<accession>A0A1I1MVC2</accession>